<name>A0A1I5U7R8_9BACT</name>
<dbReference type="InterPro" id="IPR002716">
    <property type="entry name" value="PIN_dom"/>
</dbReference>
<dbReference type="Pfam" id="PF13470">
    <property type="entry name" value="PIN_3"/>
    <property type="match status" value="1"/>
</dbReference>
<protein>
    <submittedName>
        <fullName evidence="2">Predicted nucleic acid-binding protein, contains PIN domain</fullName>
    </submittedName>
</protein>
<dbReference type="CDD" id="cd09854">
    <property type="entry name" value="PIN_VapC-like"/>
    <property type="match status" value="1"/>
</dbReference>
<dbReference type="AlphaFoldDB" id="A0A1I5U7R8"/>
<feature type="domain" description="PIN" evidence="1">
    <location>
        <begin position="4"/>
        <end position="118"/>
    </location>
</feature>
<sequence>MAFRIMLDSNIILDLSLQRSDDLEDLKSIYRKIIEGEFRCYSTTSIIHTCAHFLIKSVKLQIAKEILLSLLVNVKIIEANHDLVKDAIQSGFIDIEDALQYYTALHHKVDCVLSRDKKFIKAAKPQLPVYDPATFIKKFMN</sequence>
<gene>
    <name evidence="2" type="ORF">SAMN05444277_103119</name>
</gene>
<dbReference type="InterPro" id="IPR029060">
    <property type="entry name" value="PIN-like_dom_sf"/>
</dbReference>
<dbReference type="Gene3D" id="3.40.50.1010">
    <property type="entry name" value="5'-nuclease"/>
    <property type="match status" value="1"/>
</dbReference>
<keyword evidence="3" id="KW-1185">Reference proteome</keyword>
<dbReference type="EMBL" id="FOXQ01000003">
    <property type="protein sequence ID" value="SFP91265.1"/>
    <property type="molecule type" value="Genomic_DNA"/>
</dbReference>
<proteinExistence type="predicted"/>
<organism evidence="2 3">
    <name type="scientific">Parafilimonas terrae</name>
    <dbReference type="NCBI Taxonomy" id="1465490"/>
    <lineage>
        <taxon>Bacteria</taxon>
        <taxon>Pseudomonadati</taxon>
        <taxon>Bacteroidota</taxon>
        <taxon>Chitinophagia</taxon>
        <taxon>Chitinophagales</taxon>
        <taxon>Chitinophagaceae</taxon>
        <taxon>Parafilimonas</taxon>
    </lineage>
</organism>
<evidence type="ECO:0000313" key="2">
    <source>
        <dbReference type="EMBL" id="SFP91265.1"/>
    </source>
</evidence>
<reference evidence="2 3" key="1">
    <citation type="submission" date="2016-10" db="EMBL/GenBank/DDBJ databases">
        <authorList>
            <person name="de Groot N.N."/>
        </authorList>
    </citation>
    <scope>NUCLEOTIDE SEQUENCE [LARGE SCALE GENOMIC DNA]</scope>
    <source>
        <strain evidence="2 3">DSM 28286</strain>
    </source>
</reference>
<evidence type="ECO:0000259" key="1">
    <source>
        <dbReference type="Pfam" id="PF13470"/>
    </source>
</evidence>
<dbReference type="Proteomes" id="UP000199031">
    <property type="component" value="Unassembled WGS sequence"/>
</dbReference>
<dbReference type="STRING" id="1465490.SAMN05444277_103119"/>
<evidence type="ECO:0000313" key="3">
    <source>
        <dbReference type="Proteomes" id="UP000199031"/>
    </source>
</evidence>
<accession>A0A1I5U7R8</accession>
<dbReference type="SUPFAM" id="SSF88723">
    <property type="entry name" value="PIN domain-like"/>
    <property type="match status" value="1"/>
</dbReference>